<dbReference type="Gene3D" id="2.60.40.10">
    <property type="entry name" value="Immunoglobulins"/>
    <property type="match status" value="1"/>
</dbReference>
<reference evidence="4" key="1">
    <citation type="submission" date="2020-01" db="EMBL/GenBank/DDBJ databases">
        <title>Draft genome sequence of the Termite Coptotermes fromosanus.</title>
        <authorList>
            <person name="Itakura S."/>
            <person name="Yosikawa Y."/>
            <person name="Umezawa K."/>
        </authorList>
    </citation>
    <scope>NUCLEOTIDE SEQUENCE [LARGE SCALE GENOMIC DNA]</scope>
</reference>
<dbReference type="SUPFAM" id="SSF48726">
    <property type="entry name" value="Immunoglobulin"/>
    <property type="match status" value="1"/>
</dbReference>
<keyword evidence="1" id="KW-1015">Disulfide bond</keyword>
<dbReference type="InterPro" id="IPR013162">
    <property type="entry name" value="CD80_C2-set"/>
</dbReference>
<dbReference type="InterPro" id="IPR007110">
    <property type="entry name" value="Ig-like_dom"/>
</dbReference>
<dbReference type="InterPro" id="IPR036179">
    <property type="entry name" value="Ig-like_dom_sf"/>
</dbReference>
<dbReference type="EMBL" id="BLKM01012018">
    <property type="protein sequence ID" value="GFG35227.1"/>
    <property type="molecule type" value="Genomic_DNA"/>
</dbReference>
<evidence type="ECO:0000313" key="3">
    <source>
        <dbReference type="EMBL" id="GFG35227.1"/>
    </source>
</evidence>
<gene>
    <name evidence="3" type="ORF">Cfor_07294</name>
</gene>
<dbReference type="Pfam" id="PF08205">
    <property type="entry name" value="C2-set_2"/>
    <property type="match status" value="1"/>
</dbReference>
<dbReference type="AlphaFoldDB" id="A0A6L2PZU1"/>
<dbReference type="PANTHER" id="PTHR23278:SF19">
    <property type="entry name" value="OBSCURIN"/>
    <property type="match status" value="1"/>
</dbReference>
<dbReference type="InterPro" id="IPR013783">
    <property type="entry name" value="Ig-like_fold"/>
</dbReference>
<dbReference type="PANTHER" id="PTHR23278">
    <property type="entry name" value="SIDESTEP PROTEIN"/>
    <property type="match status" value="1"/>
</dbReference>
<evidence type="ECO:0000313" key="4">
    <source>
        <dbReference type="Proteomes" id="UP000502823"/>
    </source>
</evidence>
<feature type="non-terminal residue" evidence="3">
    <location>
        <position position="1"/>
    </location>
</feature>
<feature type="domain" description="Ig-like" evidence="2">
    <location>
        <begin position="2"/>
        <end position="50"/>
    </location>
</feature>
<evidence type="ECO:0000259" key="2">
    <source>
        <dbReference type="PROSITE" id="PS50835"/>
    </source>
</evidence>
<proteinExistence type="predicted"/>
<protein>
    <recommendedName>
        <fullName evidence="2">Ig-like domain-containing protein</fullName>
    </recommendedName>
</protein>
<organism evidence="3 4">
    <name type="scientific">Coptotermes formosanus</name>
    <name type="common">Formosan subterranean termite</name>
    <dbReference type="NCBI Taxonomy" id="36987"/>
    <lineage>
        <taxon>Eukaryota</taxon>
        <taxon>Metazoa</taxon>
        <taxon>Ecdysozoa</taxon>
        <taxon>Arthropoda</taxon>
        <taxon>Hexapoda</taxon>
        <taxon>Insecta</taxon>
        <taxon>Pterygota</taxon>
        <taxon>Neoptera</taxon>
        <taxon>Polyneoptera</taxon>
        <taxon>Dictyoptera</taxon>
        <taxon>Blattodea</taxon>
        <taxon>Blattoidea</taxon>
        <taxon>Termitoidae</taxon>
        <taxon>Rhinotermitidae</taxon>
        <taxon>Coptotermes</taxon>
    </lineage>
</organism>
<dbReference type="PROSITE" id="PS50835">
    <property type="entry name" value="IG_LIKE"/>
    <property type="match status" value="1"/>
</dbReference>
<name>A0A6L2PZU1_COPFO</name>
<feature type="non-terminal residue" evidence="3">
    <location>
        <position position="50"/>
    </location>
</feature>
<dbReference type="Proteomes" id="UP000502823">
    <property type="component" value="Unassembled WGS sequence"/>
</dbReference>
<dbReference type="InParanoid" id="A0A6L2PZU1"/>
<sequence length="50" mass="5540">KPLSASILSSNQPLSADRKYNIECQSVGSRPAANITWWMDTKALGNYVEK</sequence>
<evidence type="ECO:0000256" key="1">
    <source>
        <dbReference type="ARBA" id="ARBA00023157"/>
    </source>
</evidence>
<keyword evidence="4" id="KW-1185">Reference proteome</keyword>
<dbReference type="OrthoDB" id="6624148at2759"/>
<comment type="caution">
    <text evidence="3">The sequence shown here is derived from an EMBL/GenBank/DDBJ whole genome shotgun (WGS) entry which is preliminary data.</text>
</comment>
<accession>A0A6L2PZU1</accession>